<keyword evidence="5" id="KW-0862">Zinc</keyword>
<dbReference type="InterPro" id="IPR006330">
    <property type="entry name" value="Ado/ade_deaminase"/>
</dbReference>
<evidence type="ECO:0000256" key="1">
    <source>
        <dbReference type="ARBA" id="ARBA00001947"/>
    </source>
</evidence>
<comment type="caution">
    <text evidence="7">The sequence shown here is derived from an EMBL/GenBank/DDBJ whole genome shotgun (WGS) entry which is preliminary data.</text>
</comment>
<dbReference type="Proteomes" id="UP000579605">
    <property type="component" value="Unassembled WGS sequence"/>
</dbReference>
<dbReference type="PANTHER" id="PTHR43114">
    <property type="entry name" value="ADENINE DEAMINASE"/>
    <property type="match status" value="1"/>
</dbReference>
<dbReference type="GO" id="GO:0019239">
    <property type="term" value="F:deaminase activity"/>
    <property type="evidence" value="ECO:0007669"/>
    <property type="project" value="InterPro"/>
</dbReference>
<protein>
    <submittedName>
        <fullName evidence="7">Adenosine deaminase</fullName>
    </submittedName>
</protein>
<dbReference type="SUPFAM" id="SSF51556">
    <property type="entry name" value="Metallo-dependent hydrolases"/>
    <property type="match status" value="1"/>
</dbReference>
<gene>
    <name evidence="7" type="ORF">F4554_005670</name>
</gene>
<dbReference type="PANTHER" id="PTHR43114:SF6">
    <property type="entry name" value="ADENINE DEAMINASE"/>
    <property type="match status" value="1"/>
</dbReference>
<keyword evidence="4" id="KW-0378">Hydrolase</keyword>
<dbReference type="AlphaFoldDB" id="A0A852ZNA6"/>
<comment type="similarity">
    <text evidence="2">Belongs to the metallo-dependent hydrolases superfamily. Adenosine and AMP deaminases family.</text>
</comment>
<dbReference type="RefSeq" id="WP_337796228.1">
    <property type="nucleotide sequence ID" value="NZ_BAAARR010000031.1"/>
</dbReference>
<reference evidence="7 8" key="1">
    <citation type="submission" date="2020-07" db="EMBL/GenBank/DDBJ databases">
        <title>Sequencing the genomes of 1000 actinobacteria strains.</title>
        <authorList>
            <person name="Klenk H.-P."/>
        </authorList>
    </citation>
    <scope>NUCLEOTIDE SEQUENCE [LARGE SCALE GENOMIC DNA]</scope>
    <source>
        <strain evidence="7 8">DSM 18448</strain>
    </source>
</reference>
<evidence type="ECO:0000256" key="2">
    <source>
        <dbReference type="ARBA" id="ARBA00006676"/>
    </source>
</evidence>
<name>A0A852ZNA6_9ACTN</name>
<evidence type="ECO:0000259" key="6">
    <source>
        <dbReference type="Pfam" id="PF00962"/>
    </source>
</evidence>
<dbReference type="EMBL" id="JACBZH010000001">
    <property type="protein sequence ID" value="NYH93032.1"/>
    <property type="molecule type" value="Genomic_DNA"/>
</dbReference>
<evidence type="ECO:0000313" key="8">
    <source>
        <dbReference type="Proteomes" id="UP000579605"/>
    </source>
</evidence>
<sequence>MSTADLAAAVRTPGLTRIGHGVHAAYDPSLIQLLLDRGVTLEVALSCNELFGVLPTAEKHPLPTLLAAGVPVTLATDDPVQVGTTIDAEYAAATQLGLDTGQLLRITRNAVQAAFTTEERRTELLRHVDRAARTSVG</sequence>
<keyword evidence="8" id="KW-1185">Reference proteome</keyword>
<proteinExistence type="inferred from homology"/>
<accession>A0A852ZNA6</accession>
<feature type="domain" description="Adenosine deaminase" evidence="6">
    <location>
        <begin position="7"/>
        <end position="130"/>
    </location>
</feature>
<evidence type="ECO:0000256" key="5">
    <source>
        <dbReference type="ARBA" id="ARBA00022833"/>
    </source>
</evidence>
<dbReference type="InterPro" id="IPR032466">
    <property type="entry name" value="Metal_Hydrolase"/>
</dbReference>
<dbReference type="Gene3D" id="3.20.20.140">
    <property type="entry name" value="Metal-dependent hydrolases"/>
    <property type="match status" value="1"/>
</dbReference>
<comment type="cofactor">
    <cofactor evidence="1">
        <name>Zn(2+)</name>
        <dbReference type="ChEBI" id="CHEBI:29105"/>
    </cofactor>
</comment>
<keyword evidence="3" id="KW-0479">Metal-binding</keyword>
<dbReference type="GO" id="GO:0046872">
    <property type="term" value="F:metal ion binding"/>
    <property type="evidence" value="ECO:0007669"/>
    <property type="project" value="UniProtKB-KW"/>
</dbReference>
<dbReference type="GO" id="GO:0016814">
    <property type="term" value="F:hydrolase activity, acting on carbon-nitrogen (but not peptide) bonds, in cyclic amidines"/>
    <property type="evidence" value="ECO:0007669"/>
    <property type="project" value="UniProtKB-ARBA"/>
</dbReference>
<dbReference type="Pfam" id="PF00962">
    <property type="entry name" value="A_deaminase"/>
    <property type="match status" value="1"/>
</dbReference>
<evidence type="ECO:0000313" key="7">
    <source>
        <dbReference type="EMBL" id="NYH93032.1"/>
    </source>
</evidence>
<dbReference type="InterPro" id="IPR001365">
    <property type="entry name" value="A_deaminase_dom"/>
</dbReference>
<evidence type="ECO:0000256" key="4">
    <source>
        <dbReference type="ARBA" id="ARBA00022801"/>
    </source>
</evidence>
<organism evidence="7 8">
    <name type="scientific">Actinopolymorpha rutila</name>
    <dbReference type="NCBI Taxonomy" id="446787"/>
    <lineage>
        <taxon>Bacteria</taxon>
        <taxon>Bacillati</taxon>
        <taxon>Actinomycetota</taxon>
        <taxon>Actinomycetes</taxon>
        <taxon>Propionibacteriales</taxon>
        <taxon>Actinopolymorphaceae</taxon>
        <taxon>Actinopolymorpha</taxon>
    </lineage>
</organism>
<evidence type="ECO:0000256" key="3">
    <source>
        <dbReference type="ARBA" id="ARBA00022723"/>
    </source>
</evidence>